<dbReference type="Gramene" id="KQJ96913">
    <property type="protein sequence ID" value="KQJ96913"/>
    <property type="gene ID" value="BRADI_3g27760v3"/>
</dbReference>
<dbReference type="CDD" id="cd16100">
    <property type="entry name" value="ARID"/>
    <property type="match status" value="1"/>
</dbReference>
<dbReference type="InterPro" id="IPR001606">
    <property type="entry name" value="ARID_dom"/>
</dbReference>
<dbReference type="PANTHER" id="PTHR46872:SF10">
    <property type="entry name" value="MYB-LIKE DOMAIN-CONTAINING PROTEIN"/>
    <property type="match status" value="1"/>
</dbReference>
<proteinExistence type="predicted"/>
<reference evidence="3" key="2">
    <citation type="submission" date="2017-06" db="EMBL/GenBank/DDBJ databases">
        <title>WGS assembly of Brachypodium distachyon.</title>
        <authorList>
            <consortium name="The International Brachypodium Initiative"/>
            <person name="Lucas S."/>
            <person name="Harmon-Smith M."/>
            <person name="Lail K."/>
            <person name="Tice H."/>
            <person name="Grimwood J."/>
            <person name="Bruce D."/>
            <person name="Barry K."/>
            <person name="Shu S."/>
            <person name="Lindquist E."/>
            <person name="Wang M."/>
            <person name="Pitluck S."/>
            <person name="Vogel J.P."/>
            <person name="Garvin D.F."/>
            <person name="Mockler T.C."/>
            <person name="Schmutz J."/>
            <person name="Rokhsar D."/>
            <person name="Bevan M.W."/>
        </authorList>
    </citation>
    <scope>NUCLEOTIDE SEQUENCE</scope>
    <source>
        <strain evidence="3">Bd21</strain>
    </source>
</reference>
<dbReference type="SMART" id="SM00501">
    <property type="entry name" value="BRIGHT"/>
    <property type="match status" value="1"/>
</dbReference>
<evidence type="ECO:0000259" key="2">
    <source>
        <dbReference type="PROSITE" id="PS51011"/>
    </source>
</evidence>
<dbReference type="HOGENOM" id="CLU_032356_1_0_1"/>
<dbReference type="InterPro" id="IPR036431">
    <property type="entry name" value="ARID_dom_sf"/>
</dbReference>
<dbReference type="eggNOG" id="ENOG502QVAG">
    <property type="taxonomic scope" value="Eukaryota"/>
</dbReference>
<dbReference type="PROSITE" id="PS51011">
    <property type="entry name" value="ARID"/>
    <property type="match status" value="1"/>
</dbReference>
<accession>I1I4D1</accession>
<feature type="region of interest" description="Disordered" evidence="1">
    <location>
        <begin position="187"/>
        <end position="221"/>
    </location>
</feature>
<protein>
    <recommendedName>
        <fullName evidence="2">ARID domain-containing protein</fullName>
    </recommendedName>
</protein>
<keyword evidence="5" id="KW-1185">Reference proteome</keyword>
<evidence type="ECO:0000313" key="5">
    <source>
        <dbReference type="Proteomes" id="UP000008810"/>
    </source>
</evidence>
<dbReference type="OrthoDB" id="1938591at2759"/>
<gene>
    <name evidence="3" type="ORF">BRADI_3g27760v3</name>
</gene>
<dbReference type="STRING" id="15368.I1I4D1"/>
<dbReference type="EnsemblPlants" id="KQJ96913">
    <property type="protein sequence ID" value="KQJ96913"/>
    <property type="gene ID" value="BRADI_3g27760v3"/>
</dbReference>
<dbReference type="Gene3D" id="1.10.150.60">
    <property type="entry name" value="ARID DNA-binding domain"/>
    <property type="match status" value="1"/>
</dbReference>
<name>I1I4D1_BRADI</name>
<evidence type="ECO:0000313" key="4">
    <source>
        <dbReference type="EnsemblPlants" id="KQJ96913"/>
    </source>
</evidence>
<dbReference type="KEGG" id="bdi:100830434"/>
<evidence type="ECO:0000313" key="3">
    <source>
        <dbReference type="EMBL" id="KQJ96913.1"/>
    </source>
</evidence>
<dbReference type="Pfam" id="PF01388">
    <property type="entry name" value="ARID"/>
    <property type="match status" value="1"/>
</dbReference>
<feature type="region of interest" description="Disordered" evidence="1">
    <location>
        <begin position="1"/>
        <end position="43"/>
    </location>
</feature>
<organism evidence="3">
    <name type="scientific">Brachypodium distachyon</name>
    <name type="common">Purple false brome</name>
    <name type="synonym">Trachynia distachya</name>
    <dbReference type="NCBI Taxonomy" id="15368"/>
    <lineage>
        <taxon>Eukaryota</taxon>
        <taxon>Viridiplantae</taxon>
        <taxon>Streptophyta</taxon>
        <taxon>Embryophyta</taxon>
        <taxon>Tracheophyta</taxon>
        <taxon>Spermatophyta</taxon>
        <taxon>Magnoliopsida</taxon>
        <taxon>Liliopsida</taxon>
        <taxon>Poales</taxon>
        <taxon>Poaceae</taxon>
        <taxon>BOP clade</taxon>
        <taxon>Pooideae</taxon>
        <taxon>Stipodae</taxon>
        <taxon>Brachypodieae</taxon>
        <taxon>Brachypodium</taxon>
    </lineage>
</organism>
<reference evidence="3 4" key="1">
    <citation type="journal article" date="2010" name="Nature">
        <title>Genome sequencing and analysis of the model grass Brachypodium distachyon.</title>
        <authorList>
            <consortium name="International Brachypodium Initiative"/>
        </authorList>
    </citation>
    <scope>NUCLEOTIDE SEQUENCE [LARGE SCALE GENOMIC DNA]</scope>
    <source>
        <strain evidence="3 4">Bd21</strain>
    </source>
</reference>
<dbReference type="EMBL" id="CM000882">
    <property type="protein sequence ID" value="KQJ96913.1"/>
    <property type="molecule type" value="Genomic_DNA"/>
</dbReference>
<dbReference type="SMART" id="SM01014">
    <property type="entry name" value="ARID"/>
    <property type="match status" value="1"/>
</dbReference>
<reference evidence="4" key="3">
    <citation type="submission" date="2018-08" db="UniProtKB">
        <authorList>
            <consortium name="EnsemblPlants"/>
        </authorList>
    </citation>
    <scope>IDENTIFICATION</scope>
    <source>
        <strain evidence="4">cv. Bd21</strain>
    </source>
</reference>
<evidence type="ECO:0000256" key="1">
    <source>
        <dbReference type="SAM" id="MobiDB-lite"/>
    </source>
</evidence>
<dbReference type="SUPFAM" id="SSF46774">
    <property type="entry name" value="ARID-like"/>
    <property type="match status" value="1"/>
</dbReference>
<sequence length="469" mass="51171">MATPPNPPPPPPATSSSSAPPFKTDAENPNPDHAPALGAPALPAPPPQPAISIGPSYMVLSLRCVIGELRARGHLAGLEIPDGELTEAGAPALFVDVLAAFLAEVQVPCALPTLAMPPVFVADRPVDLLRLYLAVRSRGGFAAVSSWAAVAVALGLEPTAYSAIKLVYAKYLSLLEQSIWKPRKQDGVVESSGNADHRSKAKKGKFMSPHKDHASAGSSQLKRKRNVLVEMLNWVRLVAKSPGEHSIVGQSPGSQFPLMLMLRREMTASPQNGLAAEEQTQSNGWDELSADERWDRFSSARIRLCGVADVPEWPSLPYDEPHVLRFLGQPLLPPESNEALDADTIGMGRPDKCNCQLPGSIACIRFHVTEKKILLKRELGSAFYAMGFDRIGEDAALTWTKDEEEKFNDAIQNGLPSSKNSFWDKPDHVLVSKSRKGLVSYYYNVFQLRRRAYQNRLTPNDVDSDDDSI</sequence>
<dbReference type="AlphaFoldDB" id="I1I4D1"/>
<feature type="compositionally biased region" description="Pro residues" evidence="1">
    <location>
        <begin position="1"/>
        <end position="13"/>
    </location>
</feature>
<dbReference type="GO" id="GO:0003677">
    <property type="term" value="F:DNA binding"/>
    <property type="evidence" value="ECO:0007669"/>
    <property type="project" value="InterPro"/>
</dbReference>
<dbReference type="PANTHER" id="PTHR46872">
    <property type="entry name" value="DNA BINDING PROTEIN"/>
    <property type="match status" value="1"/>
</dbReference>
<feature type="domain" description="ARID" evidence="2">
    <location>
        <begin position="88"/>
        <end position="180"/>
    </location>
</feature>
<dbReference type="Proteomes" id="UP000008810">
    <property type="component" value="Chromosome 3"/>
</dbReference>
<dbReference type="OMA" id="MFADKDC"/>